<dbReference type="InterPro" id="IPR036390">
    <property type="entry name" value="WH_DNA-bd_sf"/>
</dbReference>
<keyword evidence="4" id="KW-0804">Transcription</keyword>
<dbReference type="InterPro" id="IPR005119">
    <property type="entry name" value="LysR_subst-bd"/>
</dbReference>
<evidence type="ECO:0000256" key="1">
    <source>
        <dbReference type="ARBA" id="ARBA00009437"/>
    </source>
</evidence>
<accession>A0ABW3INB0</accession>
<comment type="caution">
    <text evidence="6">The sequence shown here is derived from an EMBL/GenBank/DDBJ whole genome shotgun (WGS) entry which is preliminary data.</text>
</comment>
<evidence type="ECO:0000256" key="2">
    <source>
        <dbReference type="ARBA" id="ARBA00023015"/>
    </source>
</evidence>
<dbReference type="Proteomes" id="UP001597108">
    <property type="component" value="Unassembled WGS sequence"/>
</dbReference>
<evidence type="ECO:0000256" key="3">
    <source>
        <dbReference type="ARBA" id="ARBA00023125"/>
    </source>
</evidence>
<dbReference type="CDD" id="cd05466">
    <property type="entry name" value="PBP2_LTTR_substrate"/>
    <property type="match status" value="1"/>
</dbReference>
<name>A0ABW3INB0_9RHOB</name>
<dbReference type="EMBL" id="JBHTJT010000008">
    <property type="protein sequence ID" value="MFD0979440.1"/>
    <property type="molecule type" value="Genomic_DNA"/>
</dbReference>
<dbReference type="PANTHER" id="PTHR30419">
    <property type="entry name" value="HTH-TYPE TRANSCRIPTIONAL REGULATOR YBHD"/>
    <property type="match status" value="1"/>
</dbReference>
<dbReference type="PANTHER" id="PTHR30419:SF8">
    <property type="entry name" value="NITROGEN ASSIMILATION TRANSCRIPTIONAL ACTIVATOR-RELATED"/>
    <property type="match status" value="1"/>
</dbReference>
<keyword evidence="7" id="KW-1185">Reference proteome</keyword>
<comment type="similarity">
    <text evidence="1">Belongs to the LysR transcriptional regulatory family.</text>
</comment>
<dbReference type="SUPFAM" id="SSF53850">
    <property type="entry name" value="Periplasmic binding protein-like II"/>
    <property type="match status" value="1"/>
</dbReference>
<protein>
    <submittedName>
        <fullName evidence="6">LysR family transcriptional regulator</fullName>
    </submittedName>
</protein>
<organism evidence="6 7">
    <name type="scientific">Tropicimonas aquimaris</name>
    <dbReference type="NCBI Taxonomy" id="914152"/>
    <lineage>
        <taxon>Bacteria</taxon>
        <taxon>Pseudomonadati</taxon>
        <taxon>Pseudomonadota</taxon>
        <taxon>Alphaproteobacteria</taxon>
        <taxon>Rhodobacterales</taxon>
        <taxon>Roseobacteraceae</taxon>
        <taxon>Tropicimonas</taxon>
    </lineage>
</organism>
<dbReference type="PRINTS" id="PR00039">
    <property type="entry name" value="HTHLYSR"/>
</dbReference>
<dbReference type="Gene3D" id="1.10.10.10">
    <property type="entry name" value="Winged helix-like DNA-binding domain superfamily/Winged helix DNA-binding domain"/>
    <property type="match status" value="1"/>
</dbReference>
<dbReference type="RefSeq" id="WP_386073778.1">
    <property type="nucleotide sequence ID" value="NZ_JBHTJT010000008.1"/>
</dbReference>
<dbReference type="Pfam" id="PF00126">
    <property type="entry name" value="HTH_1"/>
    <property type="match status" value="1"/>
</dbReference>
<evidence type="ECO:0000256" key="4">
    <source>
        <dbReference type="ARBA" id="ARBA00023163"/>
    </source>
</evidence>
<dbReference type="SUPFAM" id="SSF46785">
    <property type="entry name" value="Winged helix' DNA-binding domain"/>
    <property type="match status" value="1"/>
</dbReference>
<dbReference type="InterPro" id="IPR036388">
    <property type="entry name" value="WH-like_DNA-bd_sf"/>
</dbReference>
<dbReference type="Gene3D" id="3.40.190.10">
    <property type="entry name" value="Periplasmic binding protein-like II"/>
    <property type="match status" value="2"/>
</dbReference>
<dbReference type="InterPro" id="IPR000847">
    <property type="entry name" value="LysR_HTH_N"/>
</dbReference>
<dbReference type="PROSITE" id="PS50931">
    <property type="entry name" value="HTH_LYSR"/>
    <property type="match status" value="1"/>
</dbReference>
<dbReference type="InterPro" id="IPR050950">
    <property type="entry name" value="HTH-type_LysR_regulators"/>
</dbReference>
<feature type="domain" description="HTH lysR-type" evidence="5">
    <location>
        <begin position="3"/>
        <end position="60"/>
    </location>
</feature>
<keyword evidence="2" id="KW-0805">Transcription regulation</keyword>
<sequence>MQIDPRHLEQLAVIVEAGTLQLAAERIGTSQPALSRMIGTLEARIGMPLFERSTRPLTPTALGLELSHQGRAIRTARLRAIETVDFGSRGFFGVLKLGAPPFLCRSLMSDAVASFLAARPNIRIDLTPDYRSGLMERIYRNQLDIVVGPSKFVDKGNTELVLEPLFSDRIVIVGRAGHPVMQVDAPSVGDLDGITWVGHSERSILLADMEDALRMLGVRSPRVAFQSESAQAVLELLKQSDFLTVLPNYAIKADGGDGLAIAPIELPTQPHVISAITLAERAESKLTSDFKAHLRAQAAARYGA</sequence>
<proteinExistence type="inferred from homology"/>
<reference evidence="7" key="1">
    <citation type="journal article" date="2019" name="Int. J. Syst. Evol. Microbiol.">
        <title>The Global Catalogue of Microorganisms (GCM) 10K type strain sequencing project: providing services to taxonomists for standard genome sequencing and annotation.</title>
        <authorList>
            <consortium name="The Broad Institute Genomics Platform"/>
            <consortium name="The Broad Institute Genome Sequencing Center for Infectious Disease"/>
            <person name="Wu L."/>
            <person name="Ma J."/>
        </authorList>
    </citation>
    <scope>NUCLEOTIDE SEQUENCE [LARGE SCALE GENOMIC DNA]</scope>
    <source>
        <strain evidence="7">CCUG 60524</strain>
    </source>
</reference>
<dbReference type="Pfam" id="PF03466">
    <property type="entry name" value="LysR_substrate"/>
    <property type="match status" value="1"/>
</dbReference>
<evidence type="ECO:0000259" key="5">
    <source>
        <dbReference type="PROSITE" id="PS50931"/>
    </source>
</evidence>
<evidence type="ECO:0000313" key="6">
    <source>
        <dbReference type="EMBL" id="MFD0979440.1"/>
    </source>
</evidence>
<evidence type="ECO:0000313" key="7">
    <source>
        <dbReference type="Proteomes" id="UP001597108"/>
    </source>
</evidence>
<gene>
    <name evidence="6" type="ORF">ACFQ2S_07195</name>
</gene>
<keyword evidence="3" id="KW-0238">DNA-binding</keyword>